<dbReference type="Proteomes" id="UP000032946">
    <property type="component" value="Chromosome"/>
</dbReference>
<protein>
    <submittedName>
        <fullName evidence="2">Uncharacterized protein</fullName>
    </submittedName>
</protein>
<proteinExistence type="predicted"/>
<name>A0A9P1KF20_9CYAN</name>
<feature type="compositionally biased region" description="Basic and acidic residues" evidence="1">
    <location>
        <begin position="17"/>
        <end position="26"/>
    </location>
</feature>
<reference evidence="2 3" key="1">
    <citation type="submission" date="2014-02" db="EMBL/GenBank/DDBJ databases">
        <authorList>
            <person name="Genoscope - CEA"/>
        </authorList>
    </citation>
    <scope>NUCLEOTIDE SEQUENCE [LARGE SCALE GENOMIC DNA]</scope>
    <source>
        <strain evidence="2 3">PCC 8005</strain>
    </source>
</reference>
<evidence type="ECO:0000256" key="1">
    <source>
        <dbReference type="SAM" id="MobiDB-lite"/>
    </source>
</evidence>
<feature type="region of interest" description="Disordered" evidence="1">
    <location>
        <begin position="1"/>
        <end position="49"/>
    </location>
</feature>
<evidence type="ECO:0000313" key="2">
    <source>
        <dbReference type="EMBL" id="CDM94732.1"/>
    </source>
</evidence>
<dbReference type="EMBL" id="FO818640">
    <property type="protein sequence ID" value="CDM94732.1"/>
    <property type="molecule type" value="Genomic_DNA"/>
</dbReference>
<gene>
    <name evidence="2" type="ORF">ARTHRO_20266</name>
</gene>
<evidence type="ECO:0000313" key="3">
    <source>
        <dbReference type="Proteomes" id="UP000032946"/>
    </source>
</evidence>
<accession>A0A9P1KF20</accession>
<organism evidence="2 3">
    <name type="scientific">Limnospira indica PCC 8005</name>
    <dbReference type="NCBI Taxonomy" id="376219"/>
    <lineage>
        <taxon>Bacteria</taxon>
        <taxon>Bacillati</taxon>
        <taxon>Cyanobacteriota</taxon>
        <taxon>Cyanophyceae</taxon>
        <taxon>Oscillatoriophycideae</taxon>
        <taxon>Oscillatoriales</taxon>
        <taxon>Sirenicapillariaceae</taxon>
        <taxon>Limnospira</taxon>
    </lineage>
</organism>
<sequence length="60" mass="6837">MRINLLPDMSNPRKRPKSLESMKEYSADGTKMAQSRPSEPPLGNDDTTLSHVIYCCQIRQ</sequence>
<dbReference type="AlphaFoldDB" id="A0A9P1KF20"/>
<keyword evidence="3" id="KW-1185">Reference proteome</keyword>